<reference evidence="9 10" key="1">
    <citation type="submission" date="2010-12" db="EMBL/GenBank/DDBJ databases">
        <authorList>
            <person name="Muzny D."/>
            <person name="Qin X."/>
            <person name="Deng J."/>
            <person name="Jiang H."/>
            <person name="Liu Y."/>
            <person name="Qu J."/>
            <person name="Song X.-Z."/>
            <person name="Zhang L."/>
            <person name="Thornton R."/>
            <person name="Coyle M."/>
            <person name="Francisco L."/>
            <person name="Jackson L."/>
            <person name="Javaid M."/>
            <person name="Korchina V."/>
            <person name="Kovar C."/>
            <person name="Mata R."/>
            <person name="Mathew T."/>
            <person name="Ngo R."/>
            <person name="Nguyen L."/>
            <person name="Nguyen N."/>
            <person name="Okwuonu G."/>
            <person name="Ongeri F."/>
            <person name="Pham C."/>
            <person name="Simmons D."/>
            <person name="Wilczek-Boney K."/>
            <person name="Hale W."/>
            <person name="Jakkamsetti A."/>
            <person name="Pham P."/>
            <person name="Ruth R."/>
            <person name="San Lucas F."/>
            <person name="Warren J."/>
            <person name="Zhang J."/>
            <person name="Zhao Z."/>
            <person name="Zhou C."/>
            <person name="Zhu D."/>
            <person name="Lee S."/>
            <person name="Bess C."/>
            <person name="Blankenburg K."/>
            <person name="Forbes L."/>
            <person name="Fu Q."/>
            <person name="Gubbala S."/>
            <person name="Hirani K."/>
            <person name="Jayaseelan J.C."/>
            <person name="Lara F."/>
            <person name="Munidasa M."/>
            <person name="Palculict T."/>
            <person name="Patil S."/>
            <person name="Pu L.-L."/>
            <person name="Saada N."/>
            <person name="Tang L."/>
            <person name="Weissenberger G."/>
            <person name="Zhu Y."/>
            <person name="Hemphill L."/>
            <person name="Shang Y."/>
            <person name="Youmans B."/>
            <person name="Ayvaz T."/>
            <person name="Ross M."/>
            <person name="Santibanez J."/>
            <person name="Aqrawi P."/>
            <person name="Gross S."/>
            <person name="Joshi V."/>
            <person name="Fowler G."/>
            <person name="Nazareth L."/>
            <person name="Reid J."/>
            <person name="Worley K."/>
            <person name="Petrosino J."/>
            <person name="Highlander S."/>
            <person name="Gibbs R."/>
        </authorList>
    </citation>
    <scope>NUCLEOTIDE SEQUENCE [LARGE SCALE GENOMIC DNA]</scope>
    <source>
        <strain evidence="9 10">DSM 3986</strain>
    </source>
</reference>
<keyword evidence="2 7" id="KW-0813">Transport</keyword>
<feature type="transmembrane region" description="Helical" evidence="7">
    <location>
        <begin position="12"/>
        <end position="32"/>
    </location>
</feature>
<feature type="transmembrane region" description="Helical" evidence="7">
    <location>
        <begin position="76"/>
        <end position="95"/>
    </location>
</feature>
<organism evidence="9 10">
    <name type="scientific">Lachnoanaerobaculum saburreum DSM 3986</name>
    <dbReference type="NCBI Taxonomy" id="887325"/>
    <lineage>
        <taxon>Bacteria</taxon>
        <taxon>Bacillati</taxon>
        <taxon>Bacillota</taxon>
        <taxon>Clostridia</taxon>
        <taxon>Lachnospirales</taxon>
        <taxon>Lachnospiraceae</taxon>
        <taxon>Lachnoanaerobaculum</taxon>
    </lineage>
</organism>
<dbReference type="EMBL" id="AEPW01000091">
    <property type="protein sequence ID" value="EFU75753.1"/>
    <property type="molecule type" value="Genomic_DNA"/>
</dbReference>
<feature type="transmembrane region" description="Helical" evidence="7">
    <location>
        <begin position="107"/>
        <end position="128"/>
    </location>
</feature>
<evidence type="ECO:0000313" key="10">
    <source>
        <dbReference type="Proteomes" id="UP000003434"/>
    </source>
</evidence>
<keyword evidence="5 7" id="KW-1133">Transmembrane helix</keyword>
<dbReference type="PROSITE" id="PS50928">
    <property type="entry name" value="ABC_TM1"/>
    <property type="match status" value="1"/>
</dbReference>
<dbReference type="Proteomes" id="UP000003434">
    <property type="component" value="Unassembled WGS sequence"/>
</dbReference>
<evidence type="ECO:0000313" key="9">
    <source>
        <dbReference type="EMBL" id="EFU75753.1"/>
    </source>
</evidence>
<accession>E6LQY4</accession>
<comment type="caution">
    <text evidence="9">The sequence shown here is derived from an EMBL/GenBank/DDBJ whole genome shotgun (WGS) entry which is preliminary data.</text>
</comment>
<dbReference type="CDD" id="cd06261">
    <property type="entry name" value="TM_PBP2"/>
    <property type="match status" value="1"/>
</dbReference>
<gene>
    <name evidence="9" type="ORF">HMPREF0381_2369</name>
</gene>
<keyword evidence="6 7" id="KW-0472">Membrane</keyword>
<sequence>MDFLKKKISKIIFYIVIVMLAFVFLFPLLVMITTSFKTYKEAFDIKTGLLPHTLYFGNYIDVFNTIPFLRYFGNTMWITGMNVLGTVIVTPMIAYSLSKVRWAGRNIIFTLITATMMIPYTAIMIPLYRMWVKLGLVGSFWPLIIPAFFGYPLYIIILRQFMLGIPDELLESAKIDGCNAWQRFFLVALPLTKPGIATITIFSFMYTFSDFLGPLLYANKSELYTLSLGLYSFMNEHSINWTSLMAAATMFMLPILIIFLIGQKQFVEGISTSGLKG</sequence>
<protein>
    <submittedName>
        <fullName evidence="9">ABC transporter, permease protein</fullName>
    </submittedName>
</protein>
<dbReference type="InterPro" id="IPR035906">
    <property type="entry name" value="MetI-like_sf"/>
</dbReference>
<dbReference type="HOGENOM" id="CLU_016047_1_1_9"/>
<dbReference type="GO" id="GO:0055085">
    <property type="term" value="P:transmembrane transport"/>
    <property type="evidence" value="ECO:0007669"/>
    <property type="project" value="InterPro"/>
</dbReference>
<feature type="transmembrane region" description="Helical" evidence="7">
    <location>
        <begin position="140"/>
        <end position="163"/>
    </location>
</feature>
<dbReference type="eggNOG" id="COG0395">
    <property type="taxonomic scope" value="Bacteria"/>
</dbReference>
<name>E6LQY4_9FIRM</name>
<evidence type="ECO:0000256" key="3">
    <source>
        <dbReference type="ARBA" id="ARBA00022475"/>
    </source>
</evidence>
<dbReference type="GO" id="GO:0005886">
    <property type="term" value="C:plasma membrane"/>
    <property type="evidence" value="ECO:0007669"/>
    <property type="project" value="UniProtKB-SubCell"/>
</dbReference>
<evidence type="ECO:0000256" key="4">
    <source>
        <dbReference type="ARBA" id="ARBA00022692"/>
    </source>
</evidence>
<dbReference type="RefSeq" id="WP_008752130.1">
    <property type="nucleotide sequence ID" value="NZ_GL622296.1"/>
</dbReference>
<comment type="subcellular location">
    <subcellularLocation>
        <location evidence="1 7">Cell membrane</location>
        <topology evidence="1 7">Multi-pass membrane protein</topology>
    </subcellularLocation>
</comment>
<evidence type="ECO:0000256" key="6">
    <source>
        <dbReference type="ARBA" id="ARBA00023136"/>
    </source>
</evidence>
<evidence type="ECO:0000259" key="8">
    <source>
        <dbReference type="PROSITE" id="PS50928"/>
    </source>
</evidence>
<evidence type="ECO:0000256" key="1">
    <source>
        <dbReference type="ARBA" id="ARBA00004651"/>
    </source>
</evidence>
<dbReference type="SUPFAM" id="SSF161098">
    <property type="entry name" value="MetI-like"/>
    <property type="match status" value="1"/>
</dbReference>
<keyword evidence="3" id="KW-1003">Cell membrane</keyword>
<dbReference type="InterPro" id="IPR000515">
    <property type="entry name" value="MetI-like"/>
</dbReference>
<proteinExistence type="inferred from homology"/>
<dbReference type="Pfam" id="PF00528">
    <property type="entry name" value="BPD_transp_1"/>
    <property type="match status" value="1"/>
</dbReference>
<evidence type="ECO:0000256" key="5">
    <source>
        <dbReference type="ARBA" id="ARBA00022989"/>
    </source>
</evidence>
<feature type="domain" description="ABC transmembrane type-1" evidence="8">
    <location>
        <begin position="72"/>
        <end position="262"/>
    </location>
</feature>
<evidence type="ECO:0000256" key="2">
    <source>
        <dbReference type="ARBA" id="ARBA00022448"/>
    </source>
</evidence>
<keyword evidence="4 7" id="KW-0812">Transmembrane</keyword>
<dbReference type="PANTHER" id="PTHR43744">
    <property type="entry name" value="ABC TRANSPORTER PERMEASE PROTEIN MG189-RELATED-RELATED"/>
    <property type="match status" value="1"/>
</dbReference>
<evidence type="ECO:0000256" key="7">
    <source>
        <dbReference type="RuleBase" id="RU363032"/>
    </source>
</evidence>
<dbReference type="AlphaFoldDB" id="E6LQY4"/>
<dbReference type="PANTHER" id="PTHR43744:SF12">
    <property type="entry name" value="ABC TRANSPORTER PERMEASE PROTEIN MG189-RELATED"/>
    <property type="match status" value="1"/>
</dbReference>
<dbReference type="Gene3D" id="1.10.3720.10">
    <property type="entry name" value="MetI-like"/>
    <property type="match status" value="1"/>
</dbReference>
<comment type="similarity">
    <text evidence="7">Belongs to the binding-protein-dependent transport system permease family.</text>
</comment>
<feature type="transmembrane region" description="Helical" evidence="7">
    <location>
        <begin position="239"/>
        <end position="261"/>
    </location>
</feature>
<feature type="transmembrane region" description="Helical" evidence="7">
    <location>
        <begin position="184"/>
        <end position="206"/>
    </location>
</feature>